<keyword evidence="2" id="KW-1185">Reference proteome</keyword>
<proteinExistence type="predicted"/>
<accession>A0ACB5T477</accession>
<organism evidence="1 2">
    <name type="scientific">Ambrosiozyma monospora</name>
    <name type="common">Yeast</name>
    <name type="synonym">Endomycopsis monosporus</name>
    <dbReference type="NCBI Taxonomy" id="43982"/>
    <lineage>
        <taxon>Eukaryota</taxon>
        <taxon>Fungi</taxon>
        <taxon>Dikarya</taxon>
        <taxon>Ascomycota</taxon>
        <taxon>Saccharomycotina</taxon>
        <taxon>Pichiomycetes</taxon>
        <taxon>Pichiales</taxon>
        <taxon>Pichiaceae</taxon>
        <taxon>Ambrosiozyma</taxon>
    </lineage>
</organism>
<gene>
    <name evidence="1" type="ORF">Amon02_000417200</name>
</gene>
<comment type="caution">
    <text evidence="1">The sequence shown here is derived from an EMBL/GenBank/DDBJ whole genome shotgun (WGS) entry which is preliminary data.</text>
</comment>
<protein>
    <submittedName>
        <fullName evidence="1">Unnamed protein product</fullName>
    </submittedName>
</protein>
<dbReference type="Proteomes" id="UP001165064">
    <property type="component" value="Unassembled WGS sequence"/>
</dbReference>
<name>A0ACB5T477_AMBMO</name>
<evidence type="ECO:0000313" key="2">
    <source>
        <dbReference type="Proteomes" id="UP001165064"/>
    </source>
</evidence>
<sequence>MSDNYPLTRKRYSFAGRDDISSSTTKRGRLSLLPTNVSLGHARLATKPAAKRRPSFGYSQQSHLPRLAIHQSDSSAYGRIQTQTNQQQQQPQQQHRDTPSSSGNRANPSPYVTRTTRIDRSQQIQMQNELFDFLSTHHFDIDMKHQLTPKTLKSPTQKDFSLMFEWLYKQLDPGYKFVKSVESDVYFLLKVLEYPDLLKISKSHIVAVGGDHWPKYLSMLHWLMSLVEAKLEGDNIDLSKFQEDQEPDKDTSMFADQEINNSAVIEEQRLVSRIFTRYAVKAYKEFIFNNAETFEEQYEEMRKEYEDHMSDVNRSTSEGLREHDLLCDKINTEMANKEELNAAVEKNRNLQRDLGKFKKYVDLQYERSTQWPIALQKLKESISLFKESIVQAEEEKSKIVAELNSKKLTLKELEQMHQERAHLSSHLSNIAQKQREVEQSYEEKFQNLKAVFMDLDSMVEEYNSSLSKSMLSVDLTESPQLTITNFNDDLINNESKLGLKPHELLPQLNQVNLKSELLKLKEAIIKKHGENADKLMVYQAKFDDLNLELMSLKDEVEFLEDELTQARKDSNAMSEHYYNETSSFQLQSEEKGKEIRIQTYKMEDRRKKTTSDFENAQKQLKKARTQMDERRQNLFYELNDYMAYLTTYKTEVMNDLETLNETLDRELSDQVMSMDLNRYSRE</sequence>
<reference evidence="1" key="1">
    <citation type="submission" date="2023-04" db="EMBL/GenBank/DDBJ databases">
        <title>Ambrosiozyma monospora NBRC 10751.</title>
        <authorList>
            <person name="Ichikawa N."/>
            <person name="Sato H."/>
            <person name="Tonouchi N."/>
        </authorList>
    </citation>
    <scope>NUCLEOTIDE SEQUENCE</scope>
    <source>
        <strain evidence="1">NBRC 10751</strain>
    </source>
</reference>
<dbReference type="EMBL" id="BSXS01002802">
    <property type="protein sequence ID" value="GME79877.1"/>
    <property type="molecule type" value="Genomic_DNA"/>
</dbReference>
<evidence type="ECO:0000313" key="1">
    <source>
        <dbReference type="EMBL" id="GME79877.1"/>
    </source>
</evidence>